<evidence type="ECO:0000313" key="12">
    <source>
        <dbReference type="EMBL" id="QNE07326.1"/>
    </source>
</evidence>
<evidence type="ECO:0000313" key="11">
    <source>
        <dbReference type="EMBL" id="ARU17828.1"/>
    </source>
</evidence>
<dbReference type="GO" id="GO:0015740">
    <property type="term" value="P:C4-dicarboxylate transport"/>
    <property type="evidence" value="ECO:0007669"/>
    <property type="project" value="TreeGrafter"/>
</dbReference>
<keyword evidence="5 9" id="KW-0812">Transmembrane</keyword>
<gene>
    <name evidence="11" type="ORF">A9D14_15880</name>
    <name evidence="12" type="ORF">H4O24_15600</name>
</gene>
<proteinExistence type="inferred from homology"/>
<organism evidence="11 13">
    <name type="scientific">Croceicoccus marinus</name>
    <dbReference type="NCBI Taxonomy" id="450378"/>
    <lineage>
        <taxon>Bacteria</taxon>
        <taxon>Pseudomonadati</taxon>
        <taxon>Pseudomonadota</taxon>
        <taxon>Alphaproteobacteria</taxon>
        <taxon>Sphingomonadales</taxon>
        <taxon>Erythrobacteraceae</taxon>
        <taxon>Croceicoccus</taxon>
    </lineage>
</organism>
<accession>A0A1Z1FG93</accession>
<dbReference type="RefSeq" id="WP_066850063.1">
    <property type="nucleotide sequence ID" value="NZ_CP019603.1"/>
</dbReference>
<dbReference type="PANTHER" id="PTHR35011">
    <property type="entry name" value="2,3-DIKETO-L-GULONATE TRAP TRANSPORTER SMALL PERMEASE PROTEIN YIAM"/>
    <property type="match status" value="1"/>
</dbReference>
<keyword evidence="7 9" id="KW-0472">Membrane</keyword>
<keyword evidence="11" id="KW-0614">Plasmid</keyword>
<comment type="subcellular location">
    <subcellularLocation>
        <location evidence="1 9">Cell inner membrane</location>
        <topology evidence="1 9">Multi-pass membrane protein</topology>
    </subcellularLocation>
</comment>
<keyword evidence="13" id="KW-1185">Reference proteome</keyword>
<dbReference type="Proteomes" id="UP000515297">
    <property type="component" value="Plasmid plas1"/>
</dbReference>
<evidence type="ECO:0000313" key="14">
    <source>
        <dbReference type="Proteomes" id="UP000515297"/>
    </source>
</evidence>
<feature type="transmembrane region" description="Helical" evidence="9">
    <location>
        <begin position="127"/>
        <end position="146"/>
    </location>
</feature>
<comment type="similarity">
    <text evidence="8 9">Belongs to the TRAP transporter small permease family.</text>
</comment>
<evidence type="ECO:0000256" key="4">
    <source>
        <dbReference type="ARBA" id="ARBA00022519"/>
    </source>
</evidence>
<dbReference type="EMBL" id="CP019603">
    <property type="protein sequence ID" value="ARU17828.1"/>
    <property type="molecule type" value="Genomic_DNA"/>
</dbReference>
<evidence type="ECO:0000256" key="9">
    <source>
        <dbReference type="RuleBase" id="RU369079"/>
    </source>
</evidence>
<dbReference type="EMBL" id="CP060053">
    <property type="protein sequence ID" value="QNE07326.1"/>
    <property type="molecule type" value="Genomic_DNA"/>
</dbReference>
<protein>
    <recommendedName>
        <fullName evidence="9">TRAP transporter small permease protein</fullName>
    </recommendedName>
</protein>
<geneLocation type="plasmid" evidence="11">
    <name>pCME4A9I</name>
</geneLocation>
<dbReference type="InterPro" id="IPR007387">
    <property type="entry name" value="TRAP_DctQ"/>
</dbReference>
<dbReference type="Proteomes" id="UP000195807">
    <property type="component" value="Plasmid pCME4A9I"/>
</dbReference>
<name>A0A1Z1FG93_9SPHN</name>
<dbReference type="GO" id="GO:0005886">
    <property type="term" value="C:plasma membrane"/>
    <property type="evidence" value="ECO:0007669"/>
    <property type="project" value="UniProtKB-SubCell"/>
</dbReference>
<evidence type="ECO:0000259" key="10">
    <source>
        <dbReference type="Pfam" id="PF04290"/>
    </source>
</evidence>
<evidence type="ECO:0000256" key="8">
    <source>
        <dbReference type="ARBA" id="ARBA00038436"/>
    </source>
</evidence>
<feature type="transmembrane region" description="Helical" evidence="9">
    <location>
        <begin position="50"/>
        <end position="71"/>
    </location>
</feature>
<geneLocation type="plasmid" evidence="12 14">
    <name>plas1</name>
</geneLocation>
<dbReference type="GO" id="GO:0022857">
    <property type="term" value="F:transmembrane transporter activity"/>
    <property type="evidence" value="ECO:0007669"/>
    <property type="project" value="UniProtKB-UniRule"/>
</dbReference>
<geneLocation type="plasmid" evidence="13">
    <name>pcme4a9i</name>
</geneLocation>
<dbReference type="STRING" id="450378.GCA_001661675_03191"/>
<evidence type="ECO:0000256" key="7">
    <source>
        <dbReference type="ARBA" id="ARBA00023136"/>
    </source>
</evidence>
<feature type="transmembrane region" description="Helical" evidence="9">
    <location>
        <begin position="92"/>
        <end position="115"/>
    </location>
</feature>
<evidence type="ECO:0000256" key="2">
    <source>
        <dbReference type="ARBA" id="ARBA00022448"/>
    </source>
</evidence>
<reference evidence="12 14" key="2">
    <citation type="submission" date="2020-08" db="EMBL/GenBank/DDBJ databases">
        <authorList>
            <person name="Liu G."/>
            <person name="Sun C."/>
        </authorList>
    </citation>
    <scope>NUCLEOTIDE SEQUENCE [LARGE SCALE GENOMIC DNA]</scope>
    <source>
        <strain evidence="12 14">OT19</strain>
        <plasmid evidence="12 14">plas1</plasmid>
    </source>
</reference>
<dbReference type="OrthoDB" id="4964541at2"/>
<evidence type="ECO:0000313" key="13">
    <source>
        <dbReference type="Proteomes" id="UP000195807"/>
    </source>
</evidence>
<evidence type="ECO:0000256" key="6">
    <source>
        <dbReference type="ARBA" id="ARBA00022989"/>
    </source>
</evidence>
<feature type="transmembrane region" description="Helical" evidence="9">
    <location>
        <begin position="12"/>
        <end position="30"/>
    </location>
</feature>
<sequence length="161" mass="17097">MLEQLGRSVSRGLLWSSALSLALMMGILTWQVFSRYLLNTSPAWAEQTALILMIWMTFLGTATGIAEGFHIRIVEGVVSLPQPWRQRAIQGANLLIVLAGVLILVLGGQLVAATWGNAVPTLPLTRGMVYLVIPMSGGLMAAFALAKLVHGEEIAGSAGSA</sequence>
<evidence type="ECO:0000256" key="5">
    <source>
        <dbReference type="ARBA" id="ARBA00022692"/>
    </source>
</evidence>
<comment type="function">
    <text evidence="9">Part of the tripartite ATP-independent periplasmic (TRAP) transport system.</text>
</comment>
<comment type="subunit">
    <text evidence="9">The complex comprises the extracytoplasmic solute receptor protein and the two transmembrane proteins.</text>
</comment>
<evidence type="ECO:0000256" key="1">
    <source>
        <dbReference type="ARBA" id="ARBA00004429"/>
    </source>
</evidence>
<keyword evidence="6 9" id="KW-1133">Transmembrane helix</keyword>
<dbReference type="KEGG" id="cman:A9D14_15880"/>
<evidence type="ECO:0000256" key="3">
    <source>
        <dbReference type="ARBA" id="ARBA00022475"/>
    </source>
</evidence>
<keyword evidence="3" id="KW-1003">Cell membrane</keyword>
<keyword evidence="4 9" id="KW-0997">Cell inner membrane</keyword>
<dbReference type="PANTHER" id="PTHR35011:SF11">
    <property type="entry name" value="TRAP TRANSPORTER SMALL PERMEASE PROTEIN"/>
    <property type="match status" value="1"/>
</dbReference>
<dbReference type="Pfam" id="PF04290">
    <property type="entry name" value="DctQ"/>
    <property type="match status" value="1"/>
</dbReference>
<dbReference type="AlphaFoldDB" id="A0A1Z1FG93"/>
<reference evidence="11 13" key="1">
    <citation type="submission" date="2017-01" db="EMBL/GenBank/DDBJ databases">
        <title>Complete genome sequence of esterase-producing bacterium Croceicoccus marinus E4A9.</title>
        <authorList>
            <person name="Wu Y.-H."/>
            <person name="Cheng H."/>
            <person name="Xu L."/>
            <person name="Huo Y.-Y."/>
            <person name="Wang C.-S."/>
            <person name="Xu X.-W."/>
        </authorList>
    </citation>
    <scope>NUCLEOTIDE SEQUENCE [LARGE SCALE GENOMIC DNA]</scope>
    <source>
        <strain evidence="11 13">E4A9</strain>
        <plasmid evidence="11">pCME4A9I</plasmid>
        <plasmid evidence="13">Plasmid pcme4a9i</plasmid>
    </source>
</reference>
<dbReference type="InterPro" id="IPR055348">
    <property type="entry name" value="DctQ"/>
</dbReference>
<keyword evidence="2 9" id="KW-0813">Transport</keyword>
<feature type="domain" description="Tripartite ATP-independent periplasmic transporters DctQ component" evidence="10">
    <location>
        <begin position="24"/>
        <end position="150"/>
    </location>
</feature>